<sequence>MNQWWINSRPWLHLSPEDVDPEALRASAPVRPAVVLEFDGDRLRDLDSLFQEFAREFGFPEYFGGNWPAFAECIGDLAWLQARAYVVLIRRPELLLEASPADRDTFFRVMNGVCQGWANAFALPAGFGGGEVPFNLVLLLDGSVREDLTRAIGDYL</sequence>
<dbReference type="Gene3D" id="3.30.370.10">
    <property type="entry name" value="Barstar-like"/>
    <property type="match status" value="1"/>
</dbReference>
<organism evidence="3 4">
    <name type="scientific">Kineosporia corallincola</name>
    <dbReference type="NCBI Taxonomy" id="2835133"/>
    <lineage>
        <taxon>Bacteria</taxon>
        <taxon>Bacillati</taxon>
        <taxon>Actinomycetota</taxon>
        <taxon>Actinomycetes</taxon>
        <taxon>Kineosporiales</taxon>
        <taxon>Kineosporiaceae</taxon>
        <taxon>Kineosporia</taxon>
    </lineage>
</organism>
<dbReference type="Proteomes" id="UP001197247">
    <property type="component" value="Unassembled WGS sequence"/>
</dbReference>
<evidence type="ECO:0000313" key="4">
    <source>
        <dbReference type="Proteomes" id="UP001197247"/>
    </source>
</evidence>
<gene>
    <name evidence="3" type="ORF">KIH74_27100</name>
</gene>
<evidence type="ECO:0000256" key="1">
    <source>
        <dbReference type="ARBA" id="ARBA00006845"/>
    </source>
</evidence>
<keyword evidence="4" id="KW-1185">Reference proteome</keyword>
<comment type="caution">
    <text evidence="3">The sequence shown here is derived from an EMBL/GenBank/DDBJ whole genome shotgun (WGS) entry which is preliminary data.</text>
</comment>
<dbReference type="InterPro" id="IPR000468">
    <property type="entry name" value="Barstar"/>
</dbReference>
<comment type="similarity">
    <text evidence="1">Belongs to the barstar family.</text>
</comment>
<dbReference type="SUPFAM" id="SSF52038">
    <property type="entry name" value="Barstar-related"/>
    <property type="match status" value="1"/>
</dbReference>
<dbReference type="EMBL" id="JAHBAY010000013">
    <property type="protein sequence ID" value="MBT0772641.1"/>
    <property type="molecule type" value="Genomic_DNA"/>
</dbReference>
<name>A0ABS5TNH2_9ACTN</name>
<reference evidence="3 4" key="1">
    <citation type="submission" date="2021-05" db="EMBL/GenBank/DDBJ databases">
        <title>Kineosporia and Streptomyces sp. nov. two new marine actinobacteria isolated from Coral.</title>
        <authorList>
            <person name="Buangrab K."/>
            <person name="Sutthacheep M."/>
            <person name="Yeemin T."/>
            <person name="Harunari E."/>
            <person name="Igarashi Y."/>
            <person name="Kanchanasin P."/>
            <person name="Tanasupawat S."/>
            <person name="Phongsopitanun W."/>
        </authorList>
    </citation>
    <scope>NUCLEOTIDE SEQUENCE [LARGE SCALE GENOMIC DNA]</scope>
    <source>
        <strain evidence="3 4">J2-2</strain>
    </source>
</reference>
<evidence type="ECO:0000313" key="3">
    <source>
        <dbReference type="EMBL" id="MBT0772641.1"/>
    </source>
</evidence>
<dbReference type="RefSeq" id="WP_214159183.1">
    <property type="nucleotide sequence ID" value="NZ_JAHBAY010000013.1"/>
</dbReference>
<dbReference type="InterPro" id="IPR035905">
    <property type="entry name" value="Barstar-like_sf"/>
</dbReference>
<proteinExistence type="inferred from homology"/>
<feature type="domain" description="Barstar (barnase inhibitor)" evidence="2">
    <location>
        <begin position="35"/>
        <end position="119"/>
    </location>
</feature>
<accession>A0ABS5TNH2</accession>
<dbReference type="Pfam" id="PF01337">
    <property type="entry name" value="Barstar"/>
    <property type="match status" value="1"/>
</dbReference>
<protein>
    <submittedName>
        <fullName evidence="3">Barstar family protein</fullName>
    </submittedName>
</protein>
<evidence type="ECO:0000259" key="2">
    <source>
        <dbReference type="Pfam" id="PF01337"/>
    </source>
</evidence>